<gene>
    <name evidence="1" type="ORF">MENT_LOCUS4378</name>
</gene>
<comment type="caution">
    <text evidence="1">The sequence shown here is derived from an EMBL/GenBank/DDBJ whole genome shotgun (WGS) entry which is preliminary data.</text>
</comment>
<dbReference type="EMBL" id="CAJEWN010000015">
    <property type="protein sequence ID" value="CAD2134432.1"/>
    <property type="molecule type" value="Genomic_DNA"/>
</dbReference>
<dbReference type="AlphaFoldDB" id="A0A6V7TUK8"/>
<reference evidence="1 2" key="1">
    <citation type="submission" date="2020-08" db="EMBL/GenBank/DDBJ databases">
        <authorList>
            <person name="Koutsovoulos G."/>
            <person name="Danchin GJ E."/>
        </authorList>
    </citation>
    <scope>NUCLEOTIDE SEQUENCE [LARGE SCALE GENOMIC DNA]</scope>
</reference>
<proteinExistence type="predicted"/>
<sequence length="48" mass="5746">MDNDNNNDIVLNEKLNNTYYAANGSYEMTLEDIYLNNTKNLRRKRDNF</sequence>
<evidence type="ECO:0000313" key="2">
    <source>
        <dbReference type="Proteomes" id="UP000580250"/>
    </source>
</evidence>
<accession>A0A6V7TUK8</accession>
<name>A0A6V7TUK8_MELEN</name>
<organism evidence="1 2">
    <name type="scientific">Meloidogyne enterolobii</name>
    <name type="common">Root-knot nematode worm</name>
    <name type="synonym">Meloidogyne mayaguensis</name>
    <dbReference type="NCBI Taxonomy" id="390850"/>
    <lineage>
        <taxon>Eukaryota</taxon>
        <taxon>Metazoa</taxon>
        <taxon>Ecdysozoa</taxon>
        <taxon>Nematoda</taxon>
        <taxon>Chromadorea</taxon>
        <taxon>Rhabditida</taxon>
        <taxon>Tylenchina</taxon>
        <taxon>Tylenchomorpha</taxon>
        <taxon>Tylenchoidea</taxon>
        <taxon>Meloidogynidae</taxon>
        <taxon>Meloidogyninae</taxon>
        <taxon>Meloidogyne</taxon>
    </lineage>
</organism>
<protein>
    <submittedName>
        <fullName evidence="1">Uncharacterized protein</fullName>
    </submittedName>
</protein>
<dbReference type="Proteomes" id="UP000580250">
    <property type="component" value="Unassembled WGS sequence"/>
</dbReference>
<evidence type="ECO:0000313" key="1">
    <source>
        <dbReference type="EMBL" id="CAD2134432.1"/>
    </source>
</evidence>